<sequence>MNTIKVLIIFVISIASVGLSSCGEVRTRYGILTRDDT</sequence>
<proteinExistence type="predicted"/>
<dbReference type="EMBL" id="VSSQ01009389">
    <property type="protein sequence ID" value="MPM41488.1"/>
    <property type="molecule type" value="Genomic_DNA"/>
</dbReference>
<protein>
    <submittedName>
        <fullName evidence="1">Uncharacterized protein</fullName>
    </submittedName>
</protein>
<gene>
    <name evidence="1" type="ORF">SDC9_88143</name>
</gene>
<dbReference type="PROSITE" id="PS51257">
    <property type="entry name" value="PROKAR_LIPOPROTEIN"/>
    <property type="match status" value="1"/>
</dbReference>
<organism evidence="1">
    <name type="scientific">bioreactor metagenome</name>
    <dbReference type="NCBI Taxonomy" id="1076179"/>
    <lineage>
        <taxon>unclassified sequences</taxon>
        <taxon>metagenomes</taxon>
        <taxon>ecological metagenomes</taxon>
    </lineage>
</organism>
<accession>A0A644ZM98</accession>
<name>A0A644ZM98_9ZZZZ</name>
<evidence type="ECO:0000313" key="1">
    <source>
        <dbReference type="EMBL" id="MPM41488.1"/>
    </source>
</evidence>
<comment type="caution">
    <text evidence="1">The sequence shown here is derived from an EMBL/GenBank/DDBJ whole genome shotgun (WGS) entry which is preliminary data.</text>
</comment>
<dbReference type="AlphaFoldDB" id="A0A644ZM98"/>
<reference evidence="1" key="1">
    <citation type="submission" date="2019-08" db="EMBL/GenBank/DDBJ databases">
        <authorList>
            <person name="Kucharzyk K."/>
            <person name="Murdoch R.W."/>
            <person name="Higgins S."/>
            <person name="Loffler F."/>
        </authorList>
    </citation>
    <scope>NUCLEOTIDE SEQUENCE</scope>
</reference>